<dbReference type="GO" id="GO:0006808">
    <property type="term" value="P:regulation of nitrogen utilization"/>
    <property type="evidence" value="ECO:0007669"/>
    <property type="project" value="TreeGrafter"/>
</dbReference>
<evidence type="ECO:0000313" key="3">
    <source>
        <dbReference type="EMBL" id="ORX39925.1"/>
    </source>
</evidence>
<feature type="compositionally biased region" description="Acidic residues" evidence="1">
    <location>
        <begin position="232"/>
        <end position="243"/>
    </location>
</feature>
<dbReference type="RefSeq" id="XP_021873710.1">
    <property type="nucleotide sequence ID" value="XM_022014737.1"/>
</dbReference>
<evidence type="ECO:0000313" key="4">
    <source>
        <dbReference type="Proteomes" id="UP000193218"/>
    </source>
</evidence>
<feature type="compositionally biased region" description="Basic residues" evidence="1">
    <location>
        <begin position="207"/>
        <end position="225"/>
    </location>
</feature>
<gene>
    <name evidence="3" type="ORF">BD324DRAFT_615552</name>
</gene>
<feature type="domain" description="Nitrogen regulatory protein areA GATA-like" evidence="2">
    <location>
        <begin position="33"/>
        <end position="60"/>
    </location>
</feature>
<proteinExistence type="predicted"/>
<dbReference type="GO" id="GO:0031930">
    <property type="term" value="P:mitochondria-nucleus signaling pathway"/>
    <property type="evidence" value="ECO:0007669"/>
    <property type="project" value="TreeGrafter"/>
</dbReference>
<evidence type="ECO:0000256" key="1">
    <source>
        <dbReference type="SAM" id="MobiDB-lite"/>
    </source>
</evidence>
<dbReference type="EMBL" id="NBSH01000002">
    <property type="protein sequence ID" value="ORX39925.1"/>
    <property type="molecule type" value="Genomic_DNA"/>
</dbReference>
<dbReference type="Proteomes" id="UP000193218">
    <property type="component" value="Unassembled WGS sequence"/>
</dbReference>
<dbReference type="AlphaFoldDB" id="A0A1Y1URX7"/>
<feature type="compositionally biased region" description="Polar residues" evidence="1">
    <location>
        <begin position="489"/>
        <end position="498"/>
    </location>
</feature>
<sequence>MTVPLLTLAPPALELGAALSLGEPGESTTIGDVWGAITKAAELVKDGSRLENLAWRHWARRPVHNRHASSSSSITTASSISIRTPDLEEPSKLARSPPSFGQALNLLLEKDSFKDWVSEAKRNNVPTLSLPDTPVANVEIRLVEPTPVPSRVGSLGGSLATGTLLGARSNWQDDRDSKPRGKFFLPSSPTKDSSEEDARVEELPRPPARRKASSAAKGRQRKRQPVKFQQPPDDEDDWSDEPEEPKSVKSTEEEEAQKKREMFAKQAIFGRSSQGLLSGMLKSGGSMVDLTSAPGSSALRSCPTHGDLTALARSPAAPSLLRSKSAIAVPLQSGISVTSRSGADSFDEATDDDFLATSATRQKLDNLAKRQAVPQGPARTDERGVIVPDSPTTRRRAIIMREMSESLRRNLILEREKSSAPRVSTSPRKNVLAGGFLRPLTRVGDEVNRAKSSANLTSEAPPMVRRSTEGAGDGAEERRRRLSRRHGSTDTSYRSHGW</sequence>
<feature type="region of interest" description="Disordered" evidence="1">
    <location>
        <begin position="448"/>
        <end position="498"/>
    </location>
</feature>
<evidence type="ECO:0000259" key="2">
    <source>
        <dbReference type="Pfam" id="PF08550"/>
    </source>
</evidence>
<reference evidence="3 4" key="1">
    <citation type="submission" date="2017-03" db="EMBL/GenBank/DDBJ databases">
        <title>Widespread Adenine N6-methylation of Active Genes in Fungi.</title>
        <authorList>
            <consortium name="DOE Joint Genome Institute"/>
            <person name="Mondo S.J."/>
            <person name="Dannebaum R.O."/>
            <person name="Kuo R.C."/>
            <person name="Louie K.B."/>
            <person name="Bewick A.J."/>
            <person name="Labutti K."/>
            <person name="Haridas S."/>
            <person name="Kuo A."/>
            <person name="Salamov A."/>
            <person name="Ahrendt S.R."/>
            <person name="Lau R."/>
            <person name="Bowen B.P."/>
            <person name="Lipzen A."/>
            <person name="Sullivan W."/>
            <person name="Andreopoulos W.B."/>
            <person name="Clum A."/>
            <person name="Lindquist E."/>
            <person name="Daum C."/>
            <person name="Northen T.R."/>
            <person name="Ramamoorthy G."/>
            <person name="Schmitz R.J."/>
            <person name="Gryganskyi A."/>
            <person name="Culley D."/>
            <person name="Magnuson J."/>
            <person name="James T.Y."/>
            <person name="O'Malley M.A."/>
            <person name="Stajich J.E."/>
            <person name="Spatafora J.W."/>
            <person name="Visel A."/>
            <person name="Grigoriev I.V."/>
        </authorList>
    </citation>
    <scope>NUCLEOTIDE SEQUENCE [LARGE SCALE GENOMIC DNA]</scope>
    <source>
        <strain evidence="3 4">NRRL Y-17943</strain>
    </source>
</reference>
<dbReference type="InParanoid" id="A0A1Y1URX7"/>
<comment type="caution">
    <text evidence="3">The sequence shown here is derived from an EMBL/GenBank/DDBJ whole genome shotgun (WGS) entry which is preliminary data.</text>
</comment>
<keyword evidence="4" id="KW-1185">Reference proteome</keyword>
<dbReference type="InterPro" id="IPR053043">
    <property type="entry name" value="Ras-cAMP_regulatory"/>
</dbReference>
<dbReference type="InterPro" id="IPR013860">
    <property type="entry name" value="AreA_GATA"/>
</dbReference>
<name>A0A1Y1URX7_9TREE</name>
<feature type="compositionally biased region" description="Basic and acidic residues" evidence="1">
    <location>
        <begin position="192"/>
        <end position="204"/>
    </location>
</feature>
<feature type="region of interest" description="Disordered" evidence="1">
    <location>
        <begin position="369"/>
        <end position="388"/>
    </location>
</feature>
<dbReference type="PANTHER" id="PTHR28014">
    <property type="entry name" value="NEGATIVE REGULATOR OF RAS-CAMP PATHWAY"/>
    <property type="match status" value="1"/>
</dbReference>
<dbReference type="GO" id="GO:0000122">
    <property type="term" value="P:negative regulation of transcription by RNA polymerase II"/>
    <property type="evidence" value="ECO:0007669"/>
    <property type="project" value="TreeGrafter"/>
</dbReference>
<protein>
    <recommendedName>
        <fullName evidence="2">Nitrogen regulatory protein areA GATA-like domain-containing protein</fullName>
    </recommendedName>
</protein>
<accession>A0A1Y1URX7</accession>
<dbReference type="PANTHER" id="PTHR28014:SF1">
    <property type="entry name" value="NEGATIVE REGULATOR OF RAS-CAMP PATHWAY"/>
    <property type="match status" value="1"/>
</dbReference>
<dbReference type="Pfam" id="PF08550">
    <property type="entry name" value="GATA_AreA"/>
    <property type="match status" value="1"/>
</dbReference>
<dbReference type="GeneID" id="33556545"/>
<dbReference type="OrthoDB" id="515401at2759"/>
<feature type="region of interest" description="Disordered" evidence="1">
    <location>
        <begin position="169"/>
        <end position="259"/>
    </location>
</feature>
<organism evidence="3 4">
    <name type="scientific">Kockovaella imperatae</name>
    <dbReference type="NCBI Taxonomy" id="4999"/>
    <lineage>
        <taxon>Eukaryota</taxon>
        <taxon>Fungi</taxon>
        <taxon>Dikarya</taxon>
        <taxon>Basidiomycota</taxon>
        <taxon>Agaricomycotina</taxon>
        <taxon>Tremellomycetes</taxon>
        <taxon>Tremellales</taxon>
        <taxon>Cuniculitremaceae</taxon>
        <taxon>Kockovaella</taxon>
    </lineage>
</organism>
<dbReference type="GO" id="GO:0005737">
    <property type="term" value="C:cytoplasm"/>
    <property type="evidence" value="ECO:0007669"/>
    <property type="project" value="TreeGrafter"/>
</dbReference>
<feature type="compositionally biased region" description="Basic and acidic residues" evidence="1">
    <location>
        <begin position="244"/>
        <end position="259"/>
    </location>
</feature>